<dbReference type="SUPFAM" id="SSF48371">
    <property type="entry name" value="ARM repeat"/>
    <property type="match status" value="3"/>
</dbReference>
<organism evidence="8 9">
    <name type="scientific">Dictyostelium purpureum</name>
    <name type="common">Slime mold</name>
    <dbReference type="NCBI Taxonomy" id="5786"/>
    <lineage>
        <taxon>Eukaryota</taxon>
        <taxon>Amoebozoa</taxon>
        <taxon>Evosea</taxon>
        <taxon>Eumycetozoa</taxon>
        <taxon>Dictyostelia</taxon>
        <taxon>Dictyosteliales</taxon>
        <taxon>Dictyosteliaceae</taxon>
        <taxon>Dictyostelium</taxon>
    </lineage>
</organism>
<dbReference type="Pfam" id="PF09088">
    <property type="entry name" value="MIF4G_like"/>
    <property type="match status" value="1"/>
</dbReference>
<dbReference type="GO" id="GO:0008380">
    <property type="term" value="P:RNA splicing"/>
    <property type="evidence" value="ECO:0007669"/>
    <property type="project" value="UniProtKB-KW"/>
</dbReference>
<keyword evidence="5" id="KW-0539">Nucleus</keyword>
<evidence type="ECO:0000256" key="5">
    <source>
        <dbReference type="ARBA" id="ARBA00023242"/>
    </source>
</evidence>
<dbReference type="OrthoDB" id="10252707at2759"/>
<dbReference type="GO" id="GO:0005634">
    <property type="term" value="C:nucleus"/>
    <property type="evidence" value="ECO:0000318"/>
    <property type="project" value="GO_Central"/>
</dbReference>
<dbReference type="AlphaFoldDB" id="F0ZKI8"/>
<dbReference type="GO" id="GO:0003729">
    <property type="term" value="F:mRNA binding"/>
    <property type="evidence" value="ECO:0000318"/>
    <property type="project" value="GO_Central"/>
</dbReference>
<sequence>MSFNNNNFRGQSRGNRGNFNRDSEDDFKSKLTSLIVRIGDKATSSLESNIEALANALLADIPKHGTLIQDILFKCISQLTYKAPVYGTLVGLINAKNFEFGKEIVCRLVDEILSALNKKKFIQVKLLIKFIPELVNANVLSVQSIFELYESLLSILNTSSYTQNKADFFVYLVLLTIPHIGELLSKNHFGQISAVIEECESYVESRSTSDKKFYQSYNNGLSDDKLETLFKQIKNLKNDPENPWVVNSILKPWKNFTEQLLNPEVQQHILPTINFTDDDSIEYPQNLNKPLFRLFNEDQYISIEKSIVQEYILDILYFFNSDHKEAAKFIYSLPVQFEIDDVVVETLFGEMFLLPEPTFKVIYYSVIFIDFFKSQPSVIPVFAYAINLLFENIDKLDFEIMDRFALAFAHHLSNFDYKWIWSDWAQALQPINPENPPMVEGATIEDLIKLQNLKIIFIKRVIQSLCRLSYLDKIKQNLPADYHQYLPPAPNPNFKFLSSENPEEENKELVSQSHKLLLSFKTKEPLENLIQTFSAIPSSINCVELLTKCILQIGSTSFSHLTYAIERYLTLFKTVLKSQDDRQECLRSIFEFWKYSQQHIVIVVDKFITFKIIYPIDTVTWFMKPENISRFITESFTWEILHNSIQKTIIVIETLSLDLEENQSEEKEFKLNTSISEQQLLLSELIKGIGSILSNDKNSLNDSSKLLIAGQLKSITRKYFTQIKPVLQSQPQLSNIINQFTQ</sequence>
<evidence type="ECO:0000313" key="8">
    <source>
        <dbReference type="EMBL" id="EGC35563.1"/>
    </source>
</evidence>
<dbReference type="InParanoid" id="F0ZKI8"/>
<name>F0ZKI8_DICPU</name>
<dbReference type="GO" id="GO:0005846">
    <property type="term" value="C:nuclear cap binding complex"/>
    <property type="evidence" value="ECO:0000318"/>
    <property type="project" value="GO_Central"/>
</dbReference>
<comment type="subcellular location">
    <subcellularLocation>
        <location evidence="1">Nucleus</location>
    </subcellularLocation>
</comment>
<keyword evidence="4" id="KW-0508">mRNA splicing</keyword>
<dbReference type="OMA" id="CAAEGLM"/>
<gene>
    <name evidence="8" type="ORF">DICPUDRAFT_55124</name>
</gene>
<evidence type="ECO:0000256" key="3">
    <source>
        <dbReference type="ARBA" id="ARBA00022664"/>
    </source>
</evidence>
<dbReference type="GO" id="GO:0006397">
    <property type="term" value="P:mRNA processing"/>
    <property type="evidence" value="ECO:0007669"/>
    <property type="project" value="UniProtKB-KW"/>
</dbReference>
<dbReference type="GeneID" id="10501275"/>
<protein>
    <recommendedName>
        <fullName evidence="7">MIF4G domain-containing protein</fullName>
    </recommendedName>
</protein>
<dbReference type="eggNOG" id="KOG1104">
    <property type="taxonomic scope" value="Eukaryota"/>
</dbReference>
<dbReference type="STRING" id="5786.F0ZKI8"/>
<evidence type="ECO:0000259" key="7">
    <source>
        <dbReference type="SMART" id="SM00543"/>
    </source>
</evidence>
<dbReference type="KEGG" id="dpp:DICPUDRAFT_55124"/>
<dbReference type="VEuPathDB" id="AmoebaDB:DICPUDRAFT_55124"/>
<reference evidence="9" key="1">
    <citation type="journal article" date="2011" name="Genome Biol.">
        <title>Comparative genomics of the social amoebae Dictyostelium discoideum and Dictyostelium purpureum.</title>
        <authorList>
            <consortium name="US DOE Joint Genome Institute (JGI-PGF)"/>
            <person name="Sucgang R."/>
            <person name="Kuo A."/>
            <person name="Tian X."/>
            <person name="Salerno W."/>
            <person name="Parikh A."/>
            <person name="Feasley C.L."/>
            <person name="Dalin E."/>
            <person name="Tu H."/>
            <person name="Huang E."/>
            <person name="Barry K."/>
            <person name="Lindquist E."/>
            <person name="Shapiro H."/>
            <person name="Bruce D."/>
            <person name="Schmutz J."/>
            <person name="Salamov A."/>
            <person name="Fey P."/>
            <person name="Gaudet P."/>
            <person name="Anjard C."/>
            <person name="Babu M.M."/>
            <person name="Basu S."/>
            <person name="Bushmanova Y."/>
            <person name="van der Wel H."/>
            <person name="Katoh-Kurasawa M."/>
            <person name="Dinh C."/>
            <person name="Coutinho P.M."/>
            <person name="Saito T."/>
            <person name="Elias M."/>
            <person name="Schaap P."/>
            <person name="Kay R.R."/>
            <person name="Henrissat B."/>
            <person name="Eichinger L."/>
            <person name="Rivero F."/>
            <person name="Putnam N.H."/>
            <person name="West C.M."/>
            <person name="Loomis W.F."/>
            <person name="Chisholm R.L."/>
            <person name="Shaulsky G."/>
            <person name="Strassmann J.E."/>
            <person name="Queller D.C."/>
            <person name="Kuspa A."/>
            <person name="Grigoriev I.V."/>
        </authorList>
    </citation>
    <scope>NUCLEOTIDE SEQUENCE [LARGE SCALE GENOMIC DNA]</scope>
    <source>
        <strain evidence="9">QSDP1</strain>
    </source>
</reference>
<evidence type="ECO:0000256" key="2">
    <source>
        <dbReference type="ARBA" id="ARBA00007413"/>
    </source>
</evidence>
<feature type="compositionally biased region" description="Polar residues" evidence="6">
    <location>
        <begin position="1"/>
        <end position="18"/>
    </location>
</feature>
<dbReference type="GO" id="GO:0006406">
    <property type="term" value="P:mRNA export from nucleus"/>
    <property type="evidence" value="ECO:0007669"/>
    <property type="project" value="InterPro"/>
</dbReference>
<evidence type="ECO:0000256" key="6">
    <source>
        <dbReference type="SAM" id="MobiDB-lite"/>
    </source>
</evidence>
<keyword evidence="9" id="KW-1185">Reference proteome</keyword>
<dbReference type="PANTHER" id="PTHR12412">
    <property type="entry name" value="CAP BINDING PROTEIN"/>
    <property type="match status" value="1"/>
</dbReference>
<dbReference type="RefSeq" id="XP_003287934.1">
    <property type="nucleotide sequence ID" value="XM_003287886.1"/>
</dbReference>
<comment type="similarity">
    <text evidence="2">Belongs to the NCBP1 family.</text>
</comment>
<dbReference type="Pfam" id="PF02854">
    <property type="entry name" value="MIF4G"/>
    <property type="match status" value="1"/>
</dbReference>
<evidence type="ECO:0000256" key="1">
    <source>
        <dbReference type="ARBA" id="ARBA00004123"/>
    </source>
</evidence>
<dbReference type="InterPro" id="IPR003890">
    <property type="entry name" value="MIF4G-like_typ-3"/>
</dbReference>
<dbReference type="Pfam" id="PF09090">
    <property type="entry name" value="MIF4G_like_2"/>
    <property type="match status" value="1"/>
</dbReference>
<dbReference type="SMART" id="SM00543">
    <property type="entry name" value="MIF4G"/>
    <property type="match status" value="1"/>
</dbReference>
<accession>F0ZKI8</accession>
<dbReference type="InterPro" id="IPR015174">
    <property type="entry name" value="MIF4G-like_typ-2"/>
</dbReference>
<dbReference type="InterPro" id="IPR015172">
    <property type="entry name" value="MIF4G-like_typ-1"/>
</dbReference>
<feature type="domain" description="MIF4G" evidence="7">
    <location>
        <begin position="28"/>
        <end position="240"/>
    </location>
</feature>
<dbReference type="Proteomes" id="UP000001064">
    <property type="component" value="Unassembled WGS sequence"/>
</dbReference>
<dbReference type="FunCoup" id="F0ZKI8">
    <property type="interactions" value="903"/>
</dbReference>
<dbReference type="Gene3D" id="1.25.40.180">
    <property type="match status" value="3"/>
</dbReference>
<evidence type="ECO:0000313" key="9">
    <source>
        <dbReference type="Proteomes" id="UP000001064"/>
    </source>
</evidence>
<feature type="region of interest" description="Disordered" evidence="6">
    <location>
        <begin position="1"/>
        <end position="24"/>
    </location>
</feature>
<dbReference type="GO" id="GO:0000339">
    <property type="term" value="F:RNA cap binding"/>
    <property type="evidence" value="ECO:0000318"/>
    <property type="project" value="GO_Central"/>
</dbReference>
<keyword evidence="3" id="KW-0507">mRNA processing</keyword>
<dbReference type="PANTHER" id="PTHR12412:SF2">
    <property type="entry name" value="NUCLEAR CAP-BINDING PROTEIN SUBUNIT 1"/>
    <property type="match status" value="1"/>
</dbReference>
<dbReference type="InterPro" id="IPR027159">
    <property type="entry name" value="CBP80"/>
</dbReference>
<dbReference type="GO" id="GO:0000184">
    <property type="term" value="P:nuclear-transcribed mRNA catabolic process, nonsense-mediated decay"/>
    <property type="evidence" value="ECO:0000318"/>
    <property type="project" value="GO_Central"/>
</dbReference>
<proteinExistence type="inferred from homology"/>
<evidence type="ECO:0000256" key="4">
    <source>
        <dbReference type="ARBA" id="ARBA00023187"/>
    </source>
</evidence>
<dbReference type="InterPro" id="IPR016024">
    <property type="entry name" value="ARM-type_fold"/>
</dbReference>
<dbReference type="EMBL" id="GL871056">
    <property type="protein sequence ID" value="EGC35563.1"/>
    <property type="molecule type" value="Genomic_DNA"/>
</dbReference>